<dbReference type="AlphaFoldDB" id="A0A815DNX9"/>
<sequence>MFRKVVAYLPIKSVSSTIKHRLSTTQLHYELYNEQQFQPNTKLFDELVNVASSAYQHPYDTILNAVQESNRLYVLRDAAQTGPILGCFLIQYDKEVTLLDRHQKIPVIYHSFMIVNEKLKNTGLAIKLMEYFASEVYKRKGRQPLLPLILYYVTATPAIIYQTDKFIKMVPSVNNYDHTVFTDEEWHIANELRKLKNWPTVIKSTNVNPFVVKGIMKTRYSTSEQMRNDKIAKKINYKIFQDLGIDETNGDRLLRFGFVG</sequence>
<evidence type="ECO:0008006" key="6">
    <source>
        <dbReference type="Google" id="ProtNLM"/>
    </source>
</evidence>
<evidence type="ECO:0000313" key="3">
    <source>
        <dbReference type="EMBL" id="CAF3602091.1"/>
    </source>
</evidence>
<evidence type="ECO:0000313" key="2">
    <source>
        <dbReference type="EMBL" id="CAF1300761.1"/>
    </source>
</evidence>
<dbReference type="EMBL" id="CAJOBB010002907">
    <property type="protein sequence ID" value="CAF4007363.1"/>
    <property type="molecule type" value="Genomic_DNA"/>
</dbReference>
<protein>
    <recommendedName>
        <fullName evidence="6">N-acetyltransferase domain-containing protein</fullName>
    </recommendedName>
</protein>
<dbReference type="EMBL" id="CAJOAY010000248">
    <property type="protein sequence ID" value="CAF3602091.1"/>
    <property type="molecule type" value="Genomic_DNA"/>
</dbReference>
<proteinExistence type="predicted"/>
<comment type="caution">
    <text evidence="2">The sequence shown here is derived from an EMBL/GenBank/DDBJ whole genome shotgun (WGS) entry which is preliminary data.</text>
</comment>
<gene>
    <name evidence="1" type="ORF">IZO911_LOCUS30536</name>
    <name evidence="4" type="ORF">KXQ929_LOCUS28856</name>
    <name evidence="3" type="ORF">OKA104_LOCUS6671</name>
    <name evidence="2" type="ORF">VCS650_LOCUS31033</name>
</gene>
<reference evidence="2" key="1">
    <citation type="submission" date="2021-02" db="EMBL/GenBank/DDBJ databases">
        <authorList>
            <person name="Nowell W R."/>
        </authorList>
    </citation>
    <scope>NUCLEOTIDE SEQUENCE</scope>
</reference>
<dbReference type="EMBL" id="CAJNON010000519">
    <property type="protein sequence ID" value="CAF1300761.1"/>
    <property type="molecule type" value="Genomic_DNA"/>
</dbReference>
<evidence type="ECO:0000313" key="4">
    <source>
        <dbReference type="EMBL" id="CAF4007363.1"/>
    </source>
</evidence>
<dbReference type="Proteomes" id="UP000663868">
    <property type="component" value="Unassembled WGS sequence"/>
</dbReference>
<name>A0A815DNX9_9BILA</name>
<dbReference type="Proteomes" id="UP000663891">
    <property type="component" value="Unassembled WGS sequence"/>
</dbReference>
<accession>A0A815DNX9</accession>
<organism evidence="2 5">
    <name type="scientific">Adineta steineri</name>
    <dbReference type="NCBI Taxonomy" id="433720"/>
    <lineage>
        <taxon>Eukaryota</taxon>
        <taxon>Metazoa</taxon>
        <taxon>Spiralia</taxon>
        <taxon>Gnathifera</taxon>
        <taxon>Rotifera</taxon>
        <taxon>Eurotatoria</taxon>
        <taxon>Bdelloidea</taxon>
        <taxon>Adinetida</taxon>
        <taxon>Adinetidae</taxon>
        <taxon>Adineta</taxon>
    </lineage>
</organism>
<evidence type="ECO:0000313" key="1">
    <source>
        <dbReference type="EMBL" id="CAF1236234.1"/>
    </source>
</evidence>
<dbReference type="Proteomes" id="UP000663881">
    <property type="component" value="Unassembled WGS sequence"/>
</dbReference>
<dbReference type="EMBL" id="CAJNOE010000479">
    <property type="protein sequence ID" value="CAF1236234.1"/>
    <property type="molecule type" value="Genomic_DNA"/>
</dbReference>
<dbReference type="Proteomes" id="UP000663860">
    <property type="component" value="Unassembled WGS sequence"/>
</dbReference>
<evidence type="ECO:0000313" key="5">
    <source>
        <dbReference type="Proteomes" id="UP000663891"/>
    </source>
</evidence>
<dbReference type="OrthoDB" id="10029398at2759"/>